<evidence type="ECO:0000256" key="1">
    <source>
        <dbReference type="ARBA" id="ARBA00004496"/>
    </source>
</evidence>
<evidence type="ECO:0000256" key="4">
    <source>
        <dbReference type="ARBA" id="ARBA00022490"/>
    </source>
</evidence>
<protein>
    <recommendedName>
        <fullName evidence="3">tRNA threonylcarbamoyladenosine biosynthesis protein TsaE</fullName>
    </recommendedName>
    <alternativeName>
        <fullName evidence="10">t(6)A37 threonylcarbamoyladenosine biosynthesis protein TsaE</fullName>
    </alternativeName>
</protein>
<dbReference type="GO" id="GO:0005524">
    <property type="term" value="F:ATP binding"/>
    <property type="evidence" value="ECO:0007669"/>
    <property type="project" value="UniProtKB-KW"/>
</dbReference>
<keyword evidence="12" id="KW-1185">Reference proteome</keyword>
<dbReference type="PANTHER" id="PTHR33540">
    <property type="entry name" value="TRNA THREONYLCARBAMOYLADENOSINE BIOSYNTHESIS PROTEIN TSAE"/>
    <property type="match status" value="1"/>
</dbReference>
<evidence type="ECO:0000313" key="12">
    <source>
        <dbReference type="Proteomes" id="UP000234271"/>
    </source>
</evidence>
<dbReference type="GO" id="GO:0005737">
    <property type="term" value="C:cytoplasm"/>
    <property type="evidence" value="ECO:0007669"/>
    <property type="project" value="UniProtKB-SubCell"/>
</dbReference>
<dbReference type="PANTHER" id="PTHR33540:SF2">
    <property type="entry name" value="TRNA THREONYLCARBAMOYLADENOSINE BIOSYNTHESIS PROTEIN TSAE"/>
    <property type="match status" value="1"/>
</dbReference>
<keyword evidence="11" id="KW-0808">Transferase</keyword>
<gene>
    <name evidence="11" type="primary">tsaE</name>
    <name evidence="11" type="ORF">BLE401_04890</name>
</gene>
<dbReference type="InterPro" id="IPR027417">
    <property type="entry name" value="P-loop_NTPase"/>
</dbReference>
<dbReference type="GO" id="GO:0002949">
    <property type="term" value="P:tRNA threonylcarbamoyladenosine modification"/>
    <property type="evidence" value="ECO:0007669"/>
    <property type="project" value="InterPro"/>
</dbReference>
<dbReference type="GO" id="GO:0046872">
    <property type="term" value="F:metal ion binding"/>
    <property type="evidence" value="ECO:0007669"/>
    <property type="project" value="UniProtKB-KW"/>
</dbReference>
<keyword evidence="8" id="KW-0067">ATP-binding</keyword>
<dbReference type="GO" id="GO:0016740">
    <property type="term" value="F:transferase activity"/>
    <property type="evidence" value="ECO:0007669"/>
    <property type="project" value="UniProtKB-KW"/>
</dbReference>
<dbReference type="STRING" id="288004.AL038_01140"/>
<evidence type="ECO:0000256" key="5">
    <source>
        <dbReference type="ARBA" id="ARBA00022694"/>
    </source>
</evidence>
<dbReference type="NCBIfam" id="TIGR00150">
    <property type="entry name" value="T6A_YjeE"/>
    <property type="match status" value="1"/>
</dbReference>
<keyword evidence="6" id="KW-0479">Metal-binding</keyword>
<evidence type="ECO:0000256" key="2">
    <source>
        <dbReference type="ARBA" id="ARBA00007599"/>
    </source>
</evidence>
<dbReference type="EMBL" id="CP018889">
    <property type="protein sequence ID" value="AUI68097.1"/>
    <property type="molecule type" value="Genomic_DNA"/>
</dbReference>
<reference evidence="12" key="1">
    <citation type="submission" date="2016-12" db="EMBL/GenBank/DDBJ databases">
        <title>Complete Genome Sequence of Beggiatoa leptomitiformis D-401.</title>
        <authorList>
            <person name="Fomenkov A."/>
            <person name="Vincze T."/>
            <person name="Grabovich M."/>
            <person name="Anton B.P."/>
            <person name="Dubinina G."/>
            <person name="Orlova M."/>
            <person name="Belousova E."/>
            <person name="Roberts R.J."/>
        </authorList>
    </citation>
    <scope>NUCLEOTIDE SEQUENCE [LARGE SCALE GENOMIC DNA]</scope>
    <source>
        <strain evidence="12">D-401</strain>
    </source>
</reference>
<organism evidence="11 12">
    <name type="scientific">Beggiatoa leptomitoformis</name>
    <dbReference type="NCBI Taxonomy" id="288004"/>
    <lineage>
        <taxon>Bacteria</taxon>
        <taxon>Pseudomonadati</taxon>
        <taxon>Pseudomonadota</taxon>
        <taxon>Gammaproteobacteria</taxon>
        <taxon>Thiotrichales</taxon>
        <taxon>Thiotrichaceae</taxon>
        <taxon>Beggiatoa</taxon>
    </lineage>
</organism>
<comment type="subcellular location">
    <subcellularLocation>
        <location evidence="1">Cytoplasm</location>
    </subcellularLocation>
</comment>
<keyword evidence="9" id="KW-0460">Magnesium</keyword>
<evidence type="ECO:0000256" key="6">
    <source>
        <dbReference type="ARBA" id="ARBA00022723"/>
    </source>
</evidence>
<proteinExistence type="inferred from homology"/>
<dbReference type="Gene3D" id="3.40.50.300">
    <property type="entry name" value="P-loop containing nucleotide triphosphate hydrolases"/>
    <property type="match status" value="1"/>
</dbReference>
<dbReference type="OrthoDB" id="9800307at2"/>
<evidence type="ECO:0000313" key="11">
    <source>
        <dbReference type="EMBL" id="AUI68097.1"/>
    </source>
</evidence>
<keyword evidence="4" id="KW-0963">Cytoplasm</keyword>
<dbReference type="Proteomes" id="UP000234271">
    <property type="component" value="Chromosome"/>
</dbReference>
<accession>A0A2N9YC98</accession>
<dbReference type="InterPro" id="IPR003442">
    <property type="entry name" value="T6A_TsaE"/>
</dbReference>
<dbReference type="SUPFAM" id="SSF52540">
    <property type="entry name" value="P-loop containing nucleoside triphosphate hydrolases"/>
    <property type="match status" value="1"/>
</dbReference>
<dbReference type="AlphaFoldDB" id="A0A2N9YC98"/>
<name>A0A2N9YC98_9GAMM</name>
<evidence type="ECO:0000256" key="8">
    <source>
        <dbReference type="ARBA" id="ARBA00022840"/>
    </source>
</evidence>
<evidence type="ECO:0000256" key="3">
    <source>
        <dbReference type="ARBA" id="ARBA00019010"/>
    </source>
</evidence>
<dbReference type="Pfam" id="PF02367">
    <property type="entry name" value="TsaE"/>
    <property type="match status" value="1"/>
</dbReference>
<keyword evidence="7" id="KW-0547">Nucleotide-binding</keyword>
<sequence>MFTTQLIDSAQTMAQWGKKLALICPPQLTIHLIGELGAGKTTFVRGFINALGHQGIVKSPTYTLVEPYKLPTHQLYHFDLYRLTDPEELEYMGIRDYLAETAVCVFEWAERGGALLGTPDLVIELHYRTITSRELNITAQTPAGKITLAQLT</sequence>
<evidence type="ECO:0000256" key="9">
    <source>
        <dbReference type="ARBA" id="ARBA00022842"/>
    </source>
</evidence>
<keyword evidence="5" id="KW-0819">tRNA processing</keyword>
<dbReference type="RefSeq" id="WP_062147783.1">
    <property type="nucleotide sequence ID" value="NZ_CP012373.2"/>
</dbReference>
<comment type="similarity">
    <text evidence="2">Belongs to the TsaE family.</text>
</comment>
<dbReference type="KEGG" id="blep:AL038_01140"/>
<evidence type="ECO:0000256" key="10">
    <source>
        <dbReference type="ARBA" id="ARBA00032441"/>
    </source>
</evidence>
<evidence type="ECO:0000256" key="7">
    <source>
        <dbReference type="ARBA" id="ARBA00022741"/>
    </source>
</evidence>